<gene>
    <name evidence="9" type="ORF">F2Q69_00056664</name>
</gene>
<feature type="region of interest" description="Disordered" evidence="4">
    <location>
        <begin position="462"/>
        <end position="483"/>
    </location>
</feature>
<feature type="compositionally biased region" description="Polar residues" evidence="4">
    <location>
        <begin position="1869"/>
        <end position="1884"/>
    </location>
</feature>
<feature type="region of interest" description="Disordered" evidence="4">
    <location>
        <begin position="203"/>
        <end position="244"/>
    </location>
</feature>
<evidence type="ECO:0000256" key="5">
    <source>
        <dbReference type="SAM" id="Phobius"/>
    </source>
</evidence>
<evidence type="ECO:0000259" key="6">
    <source>
        <dbReference type="PROSITE" id="PS50090"/>
    </source>
</evidence>
<feature type="compositionally biased region" description="Pro residues" evidence="4">
    <location>
        <begin position="95"/>
        <end position="107"/>
    </location>
</feature>
<keyword evidence="5" id="KW-1133">Transmembrane helix</keyword>
<sequence>MSDERIKINRYDSRKASWNLSTEEDYKAGASLVSILSLRPPSSFLISFGHGVWSVVKGLLILIYAIVLDTLMPQDHASWDRKELPRLRKRDRPSEPPPPPFDSPPSPSSHRDFSRWGSASDFRRPNCNGKQGGRYDFEEETSHGYTSSRSSARMFENDYHRPLAPRGDWRYARNFRDDRVPFSHKDWKGDTWEMNNGSSRDFERPFGVRNGRRSVDERPPHASDTHTTLVNTWDPPPNFTHQPEMCTPVRTLKFANEQNNSDQRPSSLPIDPRPDRPSSENSYDNKECSTENQCNGLMYARRLAYDNSLEPPIRNTELEGTRKPHLKDMQDNRLRGVGDLDGAMKSGKESSLGAVGKLPVWPQDHTSWDRKELLRPRKRERPSEPPFDSPSSHHVPREYSRWGSGDFRRPNCHGKQGGRYQFAEETSHDYYRQSAPRGDWRYTRNCRDDRVPLSQKEKCNTLDMSNSSSRAFERPCGVRNGRRSVDERPLHASDAHTTLVNSWDSPNSTHQPDIEMCTPVQTLKFKNELKFSDQRPSLPIDPHSDCLSLSERPSSENSYENKECSTANQSNGLMYARRLANDNSLDPPIRHAELEGTRKQLHLENMEDNRLRGGLRGVSDLDGTMKSGKESSLGATGKPPVCSGSFSSQSSGFSHSSSFKSLGAGDSSDRKQKVIPKIVAATQSSSGDATACATTTLSEEIIARKKRLGWGEGLAKYENKKVDVNTTEDGTALLENGTGELRSLNKNITDESPTAAIAPDYGSPTTPSSVDCSSSPGFADKSSAKAAIGASDVSNMCRSPSPVSSNYLERLPINIDELDDVSMERFGCLLSELLGTDDPVIGDFCSAQLTSMNRLLAWKGDILKAVEMAESEIDLLENKQKALKIEGGRQCRVVEPSSYVCQGDENVFKKQESPCILGPKIVASSVAETLVRDPVHQAVSAKAPVEIFGDSTGEVKSLTQAFATAGSNEDILPIPSVRAVASSKAINTSAVSSQEAIDLFSADDMVSNEDLHCAKLLSTNKIYASESSGVFNELLPREFSSFDDSRFLGVRQRQFDSHVKEKIADRIELLRAREKILLLRFKAFQFAWKKDLHQLALTKHQPKSNKRTEVLPNAKISGRLKLPQPLRLRLSSSAQRRDSVASTTELVSYMKKLQNGTHLTPFRDILRMPAMILDEKERARSRFISSNGMIEDPCDVEKERTKINPWTPEEKETFLDMLAMHGKDFKKIASYLSQKTTADCVEYYYKNHKSDSFGKIKKQRGYGKEGKHTYMLAPRKKWNREMGAASLDILGAVSIIASNAGKVASTRQISSKRITLRGSSSSSSLQHDGKYSEGCSHSFGFPRKRNLGADVVAVGPLSSEQINSREECMYHLKIDPAAKKPRISHSTHNENSNEDDDSCSEESCEETGPIHWTDAERSTFIQGFSLFGKNFASLSSFVRTRSPDQCRVFFSKVRKCLGLECRQSGSANVSTSASVDNANEGVGGSDLEDPCAMESIAAICNDGVSAKIGLNSPTSPFNMNQDGANHSGSANVEAGLSRSEQDIGLTLLCLKDGTSLVNNACSNGDFPGVVSEPLVNNITGETQCQAAEQINSNDPLSMEIDEGNLTSVAEETIKSSDQLSMELEEGNLTPVAVSSDPLYCGASAIIVETPTESSHKGSGGEGAALPNQSSKQQDGVNEAANRAINNGLEAEAAPSSFRYPECLHHVPIEEDLVDVSVPQGDPSCHTESELSNSLVVQTNNMGWQFSEVNLNLDRRLRIVGHVKPEQSGRLNATSTEPCQIPWRSFTQDPSRISRSKSDLIVNNQHTGEGFSLKKCTSSATKPLTVFHKDGRSGHSRSHSFSLSDSERLDKNGDVKLFGTVLTADDNGSKQKQNSGASIRSSSTLSGDHQYINQQHLQNVPITSYSFWDGSRIQTVLTSLPESAKLLASYPEALSTHLKHQVVSSKEIQLDVSGILSFGKHIEERADVSSGKDER</sequence>
<feature type="compositionally biased region" description="Basic and acidic residues" evidence="4">
    <location>
        <begin position="272"/>
        <end position="289"/>
    </location>
</feature>
<proteinExistence type="predicted"/>
<dbReference type="InterPro" id="IPR009057">
    <property type="entry name" value="Homeodomain-like_sf"/>
</dbReference>
<feature type="domain" description="Myb-like" evidence="6">
    <location>
        <begin position="1198"/>
        <end position="1248"/>
    </location>
</feature>
<dbReference type="PANTHER" id="PTHR47340:SF1">
    <property type="entry name" value="DUPLICATED HOMEODOMAIN-LIKE SUPERFAMILY PROTEIN"/>
    <property type="match status" value="1"/>
</dbReference>
<feature type="region of interest" description="Disordered" evidence="4">
    <location>
        <begin position="1825"/>
        <end position="1845"/>
    </location>
</feature>
<feature type="region of interest" description="Disordered" evidence="4">
    <location>
        <begin position="613"/>
        <end position="671"/>
    </location>
</feature>
<keyword evidence="5" id="KW-0812">Transmembrane</keyword>
<evidence type="ECO:0008006" key="11">
    <source>
        <dbReference type="Google" id="ProtNLM"/>
    </source>
</evidence>
<evidence type="ECO:0000313" key="10">
    <source>
        <dbReference type="Proteomes" id="UP000712600"/>
    </source>
</evidence>
<dbReference type="PROSITE" id="PS50090">
    <property type="entry name" value="MYB_LIKE"/>
    <property type="match status" value="1"/>
</dbReference>
<feature type="domain" description="HTH myb-type" evidence="8">
    <location>
        <begin position="1198"/>
        <end position="1252"/>
    </location>
</feature>
<feature type="compositionally biased region" description="Low complexity" evidence="4">
    <location>
        <begin position="643"/>
        <end position="663"/>
    </location>
</feature>
<evidence type="ECO:0000256" key="4">
    <source>
        <dbReference type="SAM" id="MobiDB-lite"/>
    </source>
</evidence>
<feature type="region of interest" description="Disordered" evidence="4">
    <location>
        <begin position="367"/>
        <end position="417"/>
    </location>
</feature>
<feature type="domain" description="SANT" evidence="7">
    <location>
        <begin position="1412"/>
        <end position="1450"/>
    </location>
</feature>
<keyword evidence="3" id="KW-0175">Coiled coil</keyword>
<accession>A0A8S9MT32</accession>
<feature type="region of interest" description="Disordered" evidence="4">
    <location>
        <begin position="533"/>
        <end position="563"/>
    </location>
</feature>
<dbReference type="SMART" id="SM00717">
    <property type="entry name" value="SANT"/>
    <property type="match status" value="2"/>
</dbReference>
<dbReference type="Proteomes" id="UP000712600">
    <property type="component" value="Unassembled WGS sequence"/>
</dbReference>
<feature type="compositionally biased region" description="Basic and acidic residues" evidence="4">
    <location>
        <begin position="133"/>
        <end position="142"/>
    </location>
</feature>
<feature type="region of interest" description="Disordered" evidence="4">
    <location>
        <begin position="1379"/>
        <end position="1406"/>
    </location>
</feature>
<feature type="compositionally biased region" description="Acidic residues" evidence="4">
    <location>
        <begin position="1392"/>
        <end position="1405"/>
    </location>
</feature>
<evidence type="ECO:0000259" key="8">
    <source>
        <dbReference type="PROSITE" id="PS51294"/>
    </source>
</evidence>
<organism evidence="9 10">
    <name type="scientific">Brassica cretica</name>
    <name type="common">Mustard</name>
    <dbReference type="NCBI Taxonomy" id="69181"/>
    <lineage>
        <taxon>Eukaryota</taxon>
        <taxon>Viridiplantae</taxon>
        <taxon>Streptophyta</taxon>
        <taxon>Embryophyta</taxon>
        <taxon>Tracheophyta</taxon>
        <taxon>Spermatophyta</taxon>
        <taxon>Magnoliopsida</taxon>
        <taxon>eudicotyledons</taxon>
        <taxon>Gunneridae</taxon>
        <taxon>Pentapetalae</taxon>
        <taxon>rosids</taxon>
        <taxon>malvids</taxon>
        <taxon>Brassicales</taxon>
        <taxon>Brassicaceae</taxon>
        <taxon>Brassiceae</taxon>
        <taxon>Brassica</taxon>
    </lineage>
</organism>
<name>A0A8S9MT32_BRACR</name>
<feature type="region of interest" description="Disordered" evidence="4">
    <location>
        <begin position="1650"/>
        <end position="1676"/>
    </location>
</feature>
<protein>
    <recommendedName>
        <fullName evidence="11">SANT domain-containing protein</fullName>
    </recommendedName>
</protein>
<feature type="compositionally biased region" description="Polar residues" evidence="4">
    <location>
        <begin position="551"/>
        <end position="563"/>
    </location>
</feature>
<feature type="region of interest" description="Disordered" evidence="4">
    <location>
        <begin position="1864"/>
        <end position="1884"/>
    </location>
</feature>
<feature type="region of interest" description="Disordered" evidence="4">
    <location>
        <begin position="753"/>
        <end position="776"/>
    </location>
</feature>
<dbReference type="PANTHER" id="PTHR47340">
    <property type="entry name" value="DUPLICATED HOMEODOMAIN-LIKE SUPERFAMILY PROTEIN"/>
    <property type="match status" value="1"/>
</dbReference>
<dbReference type="Gene3D" id="1.20.58.1880">
    <property type="match status" value="1"/>
</dbReference>
<feature type="region of interest" description="Disordered" evidence="4">
    <location>
        <begin position="1307"/>
        <end position="1330"/>
    </location>
</feature>
<reference evidence="9" key="1">
    <citation type="submission" date="2019-12" db="EMBL/GenBank/DDBJ databases">
        <title>Genome sequencing and annotation of Brassica cretica.</title>
        <authorList>
            <person name="Studholme D.J."/>
            <person name="Sarris P."/>
        </authorList>
    </citation>
    <scope>NUCLEOTIDE SEQUENCE</scope>
    <source>
        <strain evidence="9">PFS-109/04</strain>
        <tissue evidence="9">Leaf</tissue>
    </source>
</reference>
<dbReference type="PROSITE" id="PS51294">
    <property type="entry name" value="HTH_MYB"/>
    <property type="match status" value="1"/>
</dbReference>
<keyword evidence="5" id="KW-0472">Membrane</keyword>
<feature type="compositionally biased region" description="Polar residues" evidence="4">
    <location>
        <begin position="1666"/>
        <end position="1675"/>
    </location>
</feature>
<keyword evidence="2" id="KW-0539">Nucleus</keyword>
<feature type="compositionally biased region" description="Polar residues" evidence="4">
    <location>
        <begin position="257"/>
        <end position="266"/>
    </location>
</feature>
<dbReference type="GO" id="GO:0005634">
    <property type="term" value="C:nucleus"/>
    <property type="evidence" value="ECO:0007669"/>
    <property type="project" value="UniProtKB-SubCell"/>
</dbReference>
<feature type="region of interest" description="Disordered" evidence="4">
    <location>
        <begin position="257"/>
        <end position="290"/>
    </location>
</feature>
<dbReference type="PROSITE" id="PS51293">
    <property type="entry name" value="SANT"/>
    <property type="match status" value="2"/>
</dbReference>
<evidence type="ECO:0000256" key="1">
    <source>
        <dbReference type="ARBA" id="ARBA00004123"/>
    </source>
</evidence>
<evidence type="ECO:0000313" key="9">
    <source>
        <dbReference type="EMBL" id="KAF3485803.1"/>
    </source>
</evidence>
<dbReference type="SUPFAM" id="SSF46689">
    <property type="entry name" value="Homeodomain-like"/>
    <property type="match status" value="2"/>
</dbReference>
<evidence type="ECO:0000259" key="7">
    <source>
        <dbReference type="PROSITE" id="PS51293"/>
    </source>
</evidence>
<feature type="region of interest" description="Disordered" evidence="4">
    <location>
        <begin position="82"/>
        <end position="151"/>
    </location>
</feature>
<comment type="subcellular location">
    <subcellularLocation>
        <location evidence="1">Nucleus</location>
    </subcellularLocation>
</comment>
<dbReference type="EMBL" id="QGKX02002183">
    <property type="protein sequence ID" value="KAF3485803.1"/>
    <property type="molecule type" value="Genomic_DNA"/>
</dbReference>
<feature type="compositionally biased region" description="Polar residues" evidence="4">
    <location>
        <begin position="763"/>
        <end position="776"/>
    </location>
</feature>
<dbReference type="CDD" id="cd00167">
    <property type="entry name" value="SANT"/>
    <property type="match status" value="2"/>
</dbReference>
<dbReference type="InterPro" id="IPR017930">
    <property type="entry name" value="Myb_dom"/>
</dbReference>
<evidence type="ECO:0000256" key="2">
    <source>
        <dbReference type="ARBA" id="ARBA00023242"/>
    </source>
</evidence>
<feature type="domain" description="SANT" evidence="7">
    <location>
        <begin position="1204"/>
        <end position="1252"/>
    </location>
</feature>
<feature type="coiled-coil region" evidence="3">
    <location>
        <begin position="859"/>
        <end position="886"/>
    </location>
</feature>
<dbReference type="Pfam" id="PF00249">
    <property type="entry name" value="Myb_DNA-binding"/>
    <property type="match status" value="1"/>
</dbReference>
<dbReference type="InterPro" id="IPR017884">
    <property type="entry name" value="SANT_dom"/>
</dbReference>
<dbReference type="InterPro" id="IPR001005">
    <property type="entry name" value="SANT/Myb"/>
</dbReference>
<dbReference type="Gene3D" id="1.10.10.60">
    <property type="entry name" value="Homeodomain-like"/>
    <property type="match status" value="1"/>
</dbReference>
<comment type="caution">
    <text evidence="9">The sequence shown here is derived from an EMBL/GenBank/DDBJ whole genome shotgun (WGS) entry which is preliminary data.</text>
</comment>
<feature type="compositionally biased region" description="Basic and acidic residues" evidence="4">
    <location>
        <begin position="213"/>
        <end position="224"/>
    </location>
</feature>
<feature type="transmembrane region" description="Helical" evidence="5">
    <location>
        <begin position="44"/>
        <end position="67"/>
    </location>
</feature>
<evidence type="ECO:0000256" key="3">
    <source>
        <dbReference type="SAM" id="Coils"/>
    </source>
</evidence>